<name>A0A067P7D4_9AGAM</name>
<dbReference type="InParanoid" id="A0A067P7D4"/>
<dbReference type="EMBL" id="KL197756">
    <property type="protein sequence ID" value="KDQ50694.1"/>
    <property type="molecule type" value="Genomic_DNA"/>
</dbReference>
<dbReference type="AlphaFoldDB" id="A0A067P7D4"/>
<accession>A0A067P7D4</accession>
<evidence type="ECO:0000313" key="2">
    <source>
        <dbReference type="Proteomes" id="UP000027265"/>
    </source>
</evidence>
<proteinExistence type="predicted"/>
<keyword evidence="2" id="KW-1185">Reference proteome</keyword>
<evidence type="ECO:0008006" key="3">
    <source>
        <dbReference type="Google" id="ProtNLM"/>
    </source>
</evidence>
<protein>
    <recommendedName>
        <fullName evidence="3">F-box domain-containing protein</fullName>
    </recommendedName>
</protein>
<reference evidence="2" key="1">
    <citation type="journal article" date="2014" name="Proc. Natl. Acad. Sci. U.S.A.">
        <title>Extensive sampling of basidiomycete genomes demonstrates inadequacy of the white-rot/brown-rot paradigm for wood decay fungi.</title>
        <authorList>
            <person name="Riley R."/>
            <person name="Salamov A.A."/>
            <person name="Brown D.W."/>
            <person name="Nagy L.G."/>
            <person name="Floudas D."/>
            <person name="Held B.W."/>
            <person name="Levasseur A."/>
            <person name="Lombard V."/>
            <person name="Morin E."/>
            <person name="Otillar R."/>
            <person name="Lindquist E.A."/>
            <person name="Sun H."/>
            <person name="LaButti K.M."/>
            <person name="Schmutz J."/>
            <person name="Jabbour D."/>
            <person name="Luo H."/>
            <person name="Baker S.E."/>
            <person name="Pisabarro A.G."/>
            <person name="Walton J.D."/>
            <person name="Blanchette R.A."/>
            <person name="Henrissat B."/>
            <person name="Martin F."/>
            <person name="Cullen D."/>
            <person name="Hibbett D.S."/>
            <person name="Grigoriev I.V."/>
        </authorList>
    </citation>
    <scope>NUCLEOTIDE SEQUENCE [LARGE SCALE GENOMIC DNA]</scope>
    <source>
        <strain evidence="2">MUCL 33604</strain>
    </source>
</reference>
<evidence type="ECO:0000313" key="1">
    <source>
        <dbReference type="EMBL" id="KDQ50694.1"/>
    </source>
</evidence>
<dbReference type="InterPro" id="IPR032675">
    <property type="entry name" value="LRR_dom_sf"/>
</dbReference>
<dbReference type="OrthoDB" id="2631350at2759"/>
<organism evidence="1 2">
    <name type="scientific">Jaapia argillacea MUCL 33604</name>
    <dbReference type="NCBI Taxonomy" id="933084"/>
    <lineage>
        <taxon>Eukaryota</taxon>
        <taxon>Fungi</taxon>
        <taxon>Dikarya</taxon>
        <taxon>Basidiomycota</taxon>
        <taxon>Agaricomycotina</taxon>
        <taxon>Agaricomycetes</taxon>
        <taxon>Agaricomycetidae</taxon>
        <taxon>Jaapiales</taxon>
        <taxon>Jaapiaceae</taxon>
        <taxon>Jaapia</taxon>
    </lineage>
</organism>
<dbReference type="Gene3D" id="3.80.10.10">
    <property type="entry name" value="Ribonuclease Inhibitor"/>
    <property type="match status" value="1"/>
</dbReference>
<dbReference type="SUPFAM" id="SSF52047">
    <property type="entry name" value="RNI-like"/>
    <property type="match status" value="1"/>
</dbReference>
<gene>
    <name evidence="1" type="ORF">JAAARDRAFT_549022</name>
</gene>
<dbReference type="HOGENOM" id="CLU_021164_3_0_1"/>
<dbReference type="Proteomes" id="UP000027265">
    <property type="component" value="Unassembled WGS sequence"/>
</dbReference>
<sequence>MAQCSRVVSGEAIRVLWEDMDDIEPLLKVIPALQVTASIRSGIPVRVYNVTRPLNAEDWTRFHFYSRHIRSLRYEFDGTNDRAISLLSQYSLGPLLSSLHELKWLVTRHHHSSGPPSVEFFMTQFLPLAGTALRSLSIHGYFGHSEEDRNFLVAFLHMSPQRCPKIECLQLDGLRSRMCSGLSFVGRFQQLKYLDLGHSLDPPTFDMPALLAMSKLPRLCQLKFLAVYGENLTPASLEPGFPSLTSLHICDGDLVGVKLLLGAISSASLTRCSIEMLGNGTAGEYLACLAAIATKASSLVDLNFSCTLQCDGWELREAGREICRILSGQSFLRLSRLAISHGQASSTSQIAPPYAVGLGLAWPSLTSLNLQGTLFTFSIPALSTFASNCPSLQTLTLPSLDVISNDVWTTPEIPILSHGLRILRVYYRDGIISDVAFAGILDRLFPNLQRVRSDQENRLCLRSCDEERS</sequence>